<dbReference type="RefSeq" id="XP_066066211.1">
    <property type="nucleotide sequence ID" value="XM_066210114.1"/>
</dbReference>
<gene>
    <name evidence="2" type="ORF">L203_100658</name>
</gene>
<dbReference type="AlphaFoldDB" id="A0AAJ8JNJ7"/>
<reference evidence="2" key="2">
    <citation type="journal article" date="2022" name="Elife">
        <title>Obligate sexual reproduction of a homothallic fungus closely related to the Cryptococcus pathogenic species complex.</title>
        <authorList>
            <person name="Passer A.R."/>
            <person name="Clancey S.A."/>
            <person name="Shea T."/>
            <person name="David-Palma M."/>
            <person name="Averette A.F."/>
            <person name="Boekhout T."/>
            <person name="Porcel B.M."/>
            <person name="Nowrousian M."/>
            <person name="Cuomo C.A."/>
            <person name="Sun S."/>
            <person name="Heitman J."/>
            <person name="Coelho M.A."/>
        </authorList>
    </citation>
    <scope>NUCLEOTIDE SEQUENCE</scope>
    <source>
        <strain evidence="2">CBS 7841</strain>
    </source>
</reference>
<dbReference type="Gene3D" id="1.10.3210.50">
    <property type="match status" value="1"/>
</dbReference>
<dbReference type="GeneID" id="91084872"/>
<dbReference type="KEGG" id="cdep:91084872"/>
<proteinExistence type="predicted"/>
<reference evidence="2" key="1">
    <citation type="submission" date="2016-06" db="EMBL/GenBank/DDBJ databases">
        <authorList>
            <person name="Cuomo C."/>
            <person name="Litvintseva A."/>
            <person name="Heitman J."/>
            <person name="Chen Y."/>
            <person name="Sun S."/>
            <person name="Springer D."/>
            <person name="Dromer F."/>
            <person name="Young S."/>
            <person name="Zeng Q."/>
            <person name="Chapman S."/>
            <person name="Gujja S."/>
            <person name="Saif S."/>
            <person name="Birren B."/>
        </authorList>
    </citation>
    <scope>NUCLEOTIDE SEQUENCE</scope>
    <source>
        <strain evidence="2">CBS 7841</strain>
    </source>
</reference>
<name>A0AAJ8JNJ7_9TREE</name>
<dbReference type="InterPro" id="IPR006674">
    <property type="entry name" value="HD_domain"/>
</dbReference>
<evidence type="ECO:0000313" key="3">
    <source>
        <dbReference type="Proteomes" id="UP000094043"/>
    </source>
</evidence>
<organism evidence="2 3">
    <name type="scientific">Cryptococcus depauperatus CBS 7841</name>
    <dbReference type="NCBI Taxonomy" id="1295531"/>
    <lineage>
        <taxon>Eukaryota</taxon>
        <taxon>Fungi</taxon>
        <taxon>Dikarya</taxon>
        <taxon>Basidiomycota</taxon>
        <taxon>Agaricomycotina</taxon>
        <taxon>Tremellomycetes</taxon>
        <taxon>Tremellales</taxon>
        <taxon>Cryptococcaceae</taxon>
        <taxon>Cryptococcus</taxon>
    </lineage>
</organism>
<protein>
    <recommendedName>
        <fullName evidence="1">HD/PDEase domain-containing protein</fullName>
    </recommendedName>
</protein>
<dbReference type="CDD" id="cd00077">
    <property type="entry name" value="HDc"/>
    <property type="match status" value="1"/>
</dbReference>
<dbReference type="PANTHER" id="PTHR33594">
    <property type="entry name" value="SUPERFAMILY HYDROLASE, PUTATIVE (AFU_ORTHOLOGUE AFUA_1G03035)-RELATED"/>
    <property type="match status" value="1"/>
</dbReference>
<accession>A0AAJ8JNJ7</accession>
<keyword evidence="3" id="KW-1185">Reference proteome</keyword>
<dbReference type="Proteomes" id="UP000094043">
    <property type="component" value="Chromosome 1"/>
</dbReference>
<evidence type="ECO:0000313" key="2">
    <source>
        <dbReference type="EMBL" id="WVN85511.1"/>
    </source>
</evidence>
<reference evidence="2" key="3">
    <citation type="submission" date="2024-01" db="EMBL/GenBank/DDBJ databases">
        <authorList>
            <person name="Coelho M.A."/>
            <person name="David-Palma M."/>
            <person name="Shea T."/>
            <person name="Sun S."/>
            <person name="Cuomo C.A."/>
            <person name="Heitman J."/>
        </authorList>
    </citation>
    <scope>NUCLEOTIDE SEQUENCE</scope>
    <source>
        <strain evidence="2">CBS 7841</strain>
    </source>
</reference>
<sequence length="216" mass="24077">MPKIPNQQENLVSKAENFVKDYMSKYDPSHDWAHVDRVRKLALKIANSMSPKPDLSVVELAALFHDVTGKYSQPDSPTLVELLQPVLAGALSQDQIDSIILIVPSVSYTAETSLLASNQWVWQKSCLELHAVQDADRLDAIGAIGILRCAAYSGATGRPLVETVEIGEESAEAHFEEKLLKVKERMKTSFGKEEAEKRHKTMINFLMSLQSEKEIL</sequence>
<dbReference type="PANTHER" id="PTHR33594:SF1">
    <property type="entry name" value="HD_PDEASE DOMAIN-CONTAINING PROTEIN"/>
    <property type="match status" value="1"/>
</dbReference>
<evidence type="ECO:0000259" key="1">
    <source>
        <dbReference type="SMART" id="SM00471"/>
    </source>
</evidence>
<dbReference type="Pfam" id="PF01966">
    <property type="entry name" value="HD"/>
    <property type="match status" value="1"/>
</dbReference>
<dbReference type="EMBL" id="CP143784">
    <property type="protein sequence ID" value="WVN85511.1"/>
    <property type="molecule type" value="Genomic_DNA"/>
</dbReference>
<dbReference type="SMART" id="SM00471">
    <property type="entry name" value="HDc"/>
    <property type="match status" value="1"/>
</dbReference>
<dbReference type="SUPFAM" id="SSF109604">
    <property type="entry name" value="HD-domain/PDEase-like"/>
    <property type="match status" value="1"/>
</dbReference>
<feature type="domain" description="HD/PDEase" evidence="1">
    <location>
        <begin position="27"/>
        <end position="150"/>
    </location>
</feature>
<dbReference type="InterPro" id="IPR003607">
    <property type="entry name" value="HD/PDEase_dom"/>
</dbReference>